<keyword evidence="1 4" id="KW-0808">Transferase</keyword>
<dbReference type="CDD" id="cd04301">
    <property type="entry name" value="NAT_SF"/>
    <property type="match status" value="1"/>
</dbReference>
<evidence type="ECO:0000313" key="4">
    <source>
        <dbReference type="EMBL" id="ANC31028.1"/>
    </source>
</evidence>
<dbReference type="KEGG" id="ido:I598_1475"/>
<proteinExistence type="predicted"/>
<dbReference type="PANTHER" id="PTHR43877">
    <property type="entry name" value="AMINOALKYLPHOSPHONATE N-ACETYLTRANSFERASE-RELATED-RELATED"/>
    <property type="match status" value="1"/>
</dbReference>
<feature type="domain" description="N-acetyltransferase" evidence="3">
    <location>
        <begin position="35"/>
        <end position="173"/>
    </location>
</feature>
<dbReference type="InterPro" id="IPR050832">
    <property type="entry name" value="Bact_Acetyltransf"/>
</dbReference>
<evidence type="ECO:0000313" key="5">
    <source>
        <dbReference type="Proteomes" id="UP000076794"/>
    </source>
</evidence>
<reference evidence="4 5" key="1">
    <citation type="submission" date="2016-01" db="EMBL/GenBank/DDBJ databases">
        <title>Complete genome sequence of a soil Actinobacterium, Isoptericola dokdonensis DS-3.</title>
        <authorList>
            <person name="Kwon S.-K."/>
            <person name="Kim J.F."/>
        </authorList>
    </citation>
    <scope>NUCLEOTIDE SEQUENCE [LARGE SCALE GENOMIC DNA]</scope>
    <source>
        <strain evidence="4 5">DS-3</strain>
    </source>
</reference>
<dbReference type="PROSITE" id="PS51186">
    <property type="entry name" value="GNAT"/>
    <property type="match status" value="1"/>
</dbReference>
<dbReference type="SUPFAM" id="SSF55729">
    <property type="entry name" value="Acyl-CoA N-acyltransferases (Nat)"/>
    <property type="match status" value="1"/>
</dbReference>
<evidence type="ECO:0000256" key="1">
    <source>
        <dbReference type="ARBA" id="ARBA00022679"/>
    </source>
</evidence>
<accession>A0A161I6G9</accession>
<dbReference type="OrthoDB" id="4322031at2"/>
<dbReference type="EMBL" id="CP014209">
    <property type="protein sequence ID" value="ANC31028.1"/>
    <property type="molecule type" value="Genomic_DNA"/>
</dbReference>
<dbReference type="Proteomes" id="UP000076794">
    <property type="component" value="Chromosome"/>
</dbReference>
<evidence type="ECO:0000259" key="3">
    <source>
        <dbReference type="PROSITE" id="PS51186"/>
    </source>
</evidence>
<dbReference type="Pfam" id="PF00583">
    <property type="entry name" value="Acetyltransf_1"/>
    <property type="match status" value="1"/>
</dbReference>
<sequence>MSDSTATPASAGSAAGAAADDAPTRIALVEDAHAGELLTLRRAAFVSEAQLYDDPHIPPLTQTLAELRDDMARDDVVTIGAWEGHRLVGSIRVEVEGSRATLGRLAVAPDQQGKGLGTTLLFAILDHLPEDVAEIWAFTGKDSRHNLAMYTKHGYEAQYDEAAGELTYTYLRRVLHAVDAGRTAPAPTDRP</sequence>
<dbReference type="InterPro" id="IPR016181">
    <property type="entry name" value="Acyl_CoA_acyltransferase"/>
</dbReference>
<dbReference type="AlphaFoldDB" id="A0A161I6G9"/>
<dbReference type="GO" id="GO:0016747">
    <property type="term" value="F:acyltransferase activity, transferring groups other than amino-acyl groups"/>
    <property type="evidence" value="ECO:0007669"/>
    <property type="project" value="InterPro"/>
</dbReference>
<dbReference type="PATRIC" id="fig|1300344.3.peg.1481"/>
<dbReference type="STRING" id="1300344.I598_1475"/>
<dbReference type="RefSeq" id="WP_083973018.1">
    <property type="nucleotide sequence ID" value="NZ_CP014209.1"/>
</dbReference>
<keyword evidence="5" id="KW-1185">Reference proteome</keyword>
<protein>
    <submittedName>
        <fullName evidence="4">Putative acetyltransferase</fullName>
    </submittedName>
</protein>
<gene>
    <name evidence="4" type="ORF">I598_1475</name>
</gene>
<dbReference type="InterPro" id="IPR000182">
    <property type="entry name" value="GNAT_dom"/>
</dbReference>
<keyword evidence="2" id="KW-0012">Acyltransferase</keyword>
<evidence type="ECO:0000256" key="2">
    <source>
        <dbReference type="ARBA" id="ARBA00023315"/>
    </source>
</evidence>
<dbReference type="Gene3D" id="3.40.630.30">
    <property type="match status" value="1"/>
</dbReference>
<name>A0A161I6G9_9MICO</name>
<organism evidence="4 5">
    <name type="scientific">Isoptericola dokdonensis DS-3</name>
    <dbReference type="NCBI Taxonomy" id="1300344"/>
    <lineage>
        <taxon>Bacteria</taxon>
        <taxon>Bacillati</taxon>
        <taxon>Actinomycetota</taxon>
        <taxon>Actinomycetes</taxon>
        <taxon>Micrococcales</taxon>
        <taxon>Promicromonosporaceae</taxon>
        <taxon>Isoptericola</taxon>
    </lineage>
</organism>